<organism evidence="2 3">
    <name type="scientific">Labeo rohita</name>
    <name type="common">Indian major carp</name>
    <name type="synonym">Cyprinus rohita</name>
    <dbReference type="NCBI Taxonomy" id="84645"/>
    <lineage>
        <taxon>Eukaryota</taxon>
        <taxon>Metazoa</taxon>
        <taxon>Chordata</taxon>
        <taxon>Craniata</taxon>
        <taxon>Vertebrata</taxon>
        <taxon>Euteleostomi</taxon>
        <taxon>Actinopterygii</taxon>
        <taxon>Neopterygii</taxon>
        <taxon>Teleostei</taxon>
        <taxon>Ostariophysi</taxon>
        <taxon>Cypriniformes</taxon>
        <taxon>Cyprinidae</taxon>
        <taxon>Labeoninae</taxon>
        <taxon>Labeonini</taxon>
        <taxon>Labeo</taxon>
    </lineage>
</organism>
<feature type="region of interest" description="Disordered" evidence="1">
    <location>
        <begin position="149"/>
        <end position="177"/>
    </location>
</feature>
<dbReference type="Proteomes" id="UP000830375">
    <property type="component" value="Unassembled WGS sequence"/>
</dbReference>
<evidence type="ECO:0000313" key="3">
    <source>
        <dbReference type="Proteomes" id="UP000830375"/>
    </source>
</evidence>
<keyword evidence="3" id="KW-1185">Reference proteome</keyword>
<name>A0ABQ8MRX3_LABRO</name>
<accession>A0ABQ8MRX3</accession>
<evidence type="ECO:0000256" key="1">
    <source>
        <dbReference type="SAM" id="MobiDB-lite"/>
    </source>
</evidence>
<gene>
    <name evidence="2" type="ORF">H4Q32_021902</name>
</gene>
<dbReference type="PANTHER" id="PTHR37932">
    <property type="entry name" value="SMALL LYSINE-RICH PROTEIN 1"/>
    <property type="match status" value="1"/>
</dbReference>
<proteinExistence type="predicted"/>
<comment type="caution">
    <text evidence="2">The sequence shown here is derived from an EMBL/GenBank/DDBJ whole genome shotgun (WGS) entry which is preliminary data.</text>
</comment>
<sequence length="229" mass="25416">MPPSGAEGKVRFLPDKSRWTCCIRSERSAGAENRDEVELGMCLGSQSTEAELWDKWTYVCCKDGHLQFFKSITTAGCGAGSSRGDRNSLPLLWAHLHTHSTIHFPVRKAHVLVARATVSVTLMAAIWSTLLDIIPTIMQAIMRFKLSTKKSRSQSARPAAKSKRKRSSKKRSVSAKSTKTEVDILSPAAMENVYYISHNAVDCLEFRGFGWNGATKKKGKKGKKQKSKK</sequence>
<protein>
    <submittedName>
        <fullName evidence="2">Small lysine-rich protein 1</fullName>
    </submittedName>
</protein>
<dbReference type="InterPro" id="IPR037760">
    <property type="entry name" value="SMKR1"/>
</dbReference>
<reference evidence="2 3" key="1">
    <citation type="submission" date="2022-01" db="EMBL/GenBank/DDBJ databases">
        <title>A high-quality chromosome-level genome assembly of rohu carp, Labeo rohita.</title>
        <authorList>
            <person name="Arick M.A. II"/>
            <person name="Hsu C.-Y."/>
            <person name="Magbanua Z."/>
            <person name="Pechanova O."/>
            <person name="Grover C."/>
            <person name="Miller E."/>
            <person name="Thrash A."/>
            <person name="Ezzel L."/>
            <person name="Alam S."/>
            <person name="Benzie J."/>
            <person name="Hamilton M."/>
            <person name="Karsi A."/>
            <person name="Lawrence M.L."/>
            <person name="Peterson D.G."/>
        </authorList>
    </citation>
    <scope>NUCLEOTIDE SEQUENCE [LARGE SCALE GENOMIC DNA]</scope>
    <source>
        <strain evidence="3">BAU-BD-2019</strain>
        <tissue evidence="2">Blood</tissue>
    </source>
</reference>
<evidence type="ECO:0000313" key="2">
    <source>
        <dbReference type="EMBL" id="KAI2665572.1"/>
    </source>
</evidence>
<dbReference type="EMBL" id="JACTAM010000004">
    <property type="protein sequence ID" value="KAI2665572.1"/>
    <property type="molecule type" value="Genomic_DNA"/>
</dbReference>
<feature type="compositionally biased region" description="Basic residues" evidence="1">
    <location>
        <begin position="160"/>
        <end position="173"/>
    </location>
</feature>
<dbReference type="PANTHER" id="PTHR37932:SF1">
    <property type="entry name" value="SMALL LYSINE-RICH PROTEIN 1"/>
    <property type="match status" value="1"/>
</dbReference>